<dbReference type="FunFam" id="2.70.150.10:FF:000028">
    <property type="entry name" value="Calcium-transporting ATPase"/>
    <property type="match status" value="1"/>
</dbReference>
<dbReference type="EC" id="7.2.2.10" evidence="18"/>
<keyword evidence="6" id="KW-0479">Metal-binding</keyword>
<dbReference type="Pfam" id="PF00690">
    <property type="entry name" value="Cation_ATPase_N"/>
    <property type="match status" value="1"/>
</dbReference>
<dbReference type="CDD" id="cd02081">
    <property type="entry name" value="P-type_ATPase_Ca_PMCA-like"/>
    <property type="match status" value="1"/>
</dbReference>
<dbReference type="AlphaFoldDB" id="A0A162MXS6"/>
<dbReference type="SUPFAM" id="SSF81660">
    <property type="entry name" value="Metal cation-transporting ATPase, ATP-binding domain N"/>
    <property type="match status" value="1"/>
</dbReference>
<name>A0A162MXS6_CORFA</name>
<dbReference type="SUPFAM" id="SSF81653">
    <property type="entry name" value="Calcium ATPase, transduction domain A"/>
    <property type="match status" value="1"/>
</dbReference>
<feature type="domain" description="P-type ATPase A" evidence="20">
    <location>
        <begin position="269"/>
        <end position="383"/>
    </location>
</feature>
<evidence type="ECO:0000256" key="19">
    <source>
        <dbReference type="SAM" id="MobiDB-lite"/>
    </source>
</evidence>
<dbReference type="Pfam" id="PF13246">
    <property type="entry name" value="Cation_ATPase"/>
    <property type="match status" value="1"/>
</dbReference>
<comment type="catalytic activity">
    <reaction evidence="16 18">
        <text>Ca(2+)(in) + ATP + H2O = Ca(2+)(out) + ADP + phosphate + H(+)</text>
        <dbReference type="Rhea" id="RHEA:18105"/>
        <dbReference type="ChEBI" id="CHEBI:15377"/>
        <dbReference type="ChEBI" id="CHEBI:15378"/>
        <dbReference type="ChEBI" id="CHEBI:29108"/>
        <dbReference type="ChEBI" id="CHEBI:30616"/>
        <dbReference type="ChEBI" id="CHEBI:43474"/>
        <dbReference type="ChEBI" id="CHEBI:456216"/>
        <dbReference type="EC" id="7.2.2.10"/>
    </reaction>
</comment>
<evidence type="ECO:0000256" key="9">
    <source>
        <dbReference type="ARBA" id="ARBA00022840"/>
    </source>
</evidence>
<comment type="similarity">
    <text evidence="15 18">Belongs to the cation transport ATPase (P-type) (TC 3.A.3) family.</text>
</comment>
<sequence>MASHNTLSPDTLEVAAAAGSGSGPSSSRGRSLSNADTVTIASTLSNPFLTPSTLSCASSVLEDPELALRPDPGTEADFDAPPGGNPFAFSPGQLNKLLNPKSLSAFQALGGLDGIARGLRTDVKAGLSLDETGIAAPISFHEAVGKPALKPGQSAPPTSASEEPFGDRVRVFKRNVLPAKKATPLWRLMWNAYNDKVLILLTVAAVISLGLGLYETLGVDHPDGAPPPVDWVEGVAICVAIVIVTVVGSLNDWQKEKAFVKLNARKDDREIKVVRSGRSFVINVRDILVGDVLHLEPGDLVPVDGIFIEGHDVKCDESSATGESDALRKTAGAEVFRAIEAGQTKKDLDPFIISGAKVLEGMGTFVCTSVGVNSSFGKIMMSVRTETEATPLQKKLEKLAVAIAKLGSAAAGLLFVILLIRFLAGLPNDFRDPTTKASAFMDILIVAITIIVVAVPEGLPLAVTLALAFATTRLLRENNLVRVLRACETMGNATTICSDKTGTLTTNKMTVVAGTFGSTSFAKSTETEKPNEQTVSQWAGALPQATKDMIVQSVAINSTAFEGEEDGRAVFIGSKTETALLQLARDHLGLGSLRETRANAQVVQMMPFDSAKKCMAAVIRTDAGAYRLLVKGASEILLRCCSETLDPRGPLTKLRARELRAVIDKYAGASLRTIGLVYRDFPAWPPAHAELSDEGEVRLASLLRDLVLVGVIGIQDPVRPGVPEAVQKARHAGVVVRMVTGDNVITARAIATECGIITSTDGSGDGVVMEGPRFRKLSEDEMASVLPRLRVLARSSPEDKRVLVSRLKALGETVAVTGDGTNDAPALKAADVGFSMGVSGTEVAKEASAIVLMDDNFASIITALKWGRAVNDAVQKFLQFQITVNITAVLLAFITALYSSEMKPVLRAVQLLWVNLIMDTFAALALATDPPDDKILNRQPQGKKAPLITVNMWKMIIGQAIFQLVVTLVLYFAGPRILRYDAAQAVELDTIIFNTFVWMQIFNMFNNRRLDNRFNVLEGLHRNYFFIFICLLMVGLQVTIVFFGSRAFGIAGDGLDAVQWAICVLVAAASLPWGVVVRLVPDAWFAGVAGVAGRPVAALYRAVGRGFGRLFGLFRRKGKKSEEDAAPARDVEEAAAPEVTVQEPVVTPPAIVICETPQVHITEPEADEKRQK</sequence>
<keyword evidence="5 18" id="KW-0812">Transmembrane</keyword>
<dbReference type="GO" id="GO:0005388">
    <property type="term" value="F:P-type calcium transporter activity"/>
    <property type="evidence" value="ECO:0007669"/>
    <property type="project" value="UniProtKB-EC"/>
</dbReference>
<dbReference type="InterPro" id="IPR023214">
    <property type="entry name" value="HAD_sf"/>
</dbReference>
<dbReference type="InterPro" id="IPR001757">
    <property type="entry name" value="P_typ_ATPase"/>
</dbReference>
<dbReference type="Gene3D" id="3.40.50.1000">
    <property type="entry name" value="HAD superfamily/HAD-like"/>
    <property type="match status" value="1"/>
</dbReference>
<keyword evidence="10" id="KW-0460">Magnesium</keyword>
<dbReference type="GO" id="GO:0005524">
    <property type="term" value="F:ATP binding"/>
    <property type="evidence" value="ECO:0007669"/>
    <property type="project" value="UniProtKB-KW"/>
</dbReference>
<dbReference type="Pfam" id="PF00689">
    <property type="entry name" value="Cation_ATPase_C"/>
    <property type="match status" value="1"/>
</dbReference>
<reference evidence="23 24" key="1">
    <citation type="journal article" date="2016" name="Genome Biol. Evol.">
        <title>Divergent and convergent evolution of fungal pathogenicity.</title>
        <authorList>
            <person name="Shang Y."/>
            <person name="Xiao G."/>
            <person name="Zheng P."/>
            <person name="Cen K."/>
            <person name="Zhan S."/>
            <person name="Wang C."/>
        </authorList>
    </citation>
    <scope>NUCLEOTIDE SEQUENCE [LARGE SCALE GENOMIC DNA]</scope>
    <source>
        <strain evidence="23 24">ARSEF 2679</strain>
    </source>
</reference>
<dbReference type="PRINTS" id="PR00119">
    <property type="entry name" value="CATATPASE"/>
</dbReference>
<dbReference type="GO" id="GO:0006874">
    <property type="term" value="P:intracellular calcium ion homeostasis"/>
    <property type="evidence" value="ECO:0007669"/>
    <property type="project" value="TreeGrafter"/>
</dbReference>
<dbReference type="OrthoDB" id="3352408at2759"/>
<dbReference type="GeneID" id="30017694"/>
<evidence type="ECO:0000256" key="3">
    <source>
        <dbReference type="ARBA" id="ARBA00022554"/>
    </source>
</evidence>
<dbReference type="STRING" id="1081104.A0A162MXS6"/>
<comment type="function">
    <text evidence="18">Catalyzes the hydrolysis of ATP coupled with the transport of calcium.</text>
</comment>
<evidence type="ECO:0000256" key="7">
    <source>
        <dbReference type="ARBA" id="ARBA00022741"/>
    </source>
</evidence>
<feature type="transmembrane region" description="Helical" evidence="18">
    <location>
        <begin position="952"/>
        <end position="973"/>
    </location>
</feature>
<evidence type="ECO:0000256" key="13">
    <source>
        <dbReference type="ARBA" id="ARBA00023065"/>
    </source>
</evidence>
<dbReference type="FunFam" id="3.40.1110.10:FF:000031">
    <property type="entry name" value="Calcium-transporting ATPase"/>
    <property type="match status" value="1"/>
</dbReference>
<dbReference type="InterPro" id="IPR006408">
    <property type="entry name" value="P-type_ATPase_IIB"/>
</dbReference>
<keyword evidence="12 18" id="KW-1133">Transmembrane helix</keyword>
<dbReference type="SUPFAM" id="SSF56784">
    <property type="entry name" value="HAD-like"/>
    <property type="match status" value="1"/>
</dbReference>
<dbReference type="Proteomes" id="UP000076744">
    <property type="component" value="Unassembled WGS sequence"/>
</dbReference>
<dbReference type="InterPro" id="IPR059000">
    <property type="entry name" value="ATPase_P-type_domA"/>
</dbReference>
<organism evidence="23 24">
    <name type="scientific">Cordyceps fumosorosea (strain ARSEF 2679)</name>
    <name type="common">Isaria fumosorosea</name>
    <dbReference type="NCBI Taxonomy" id="1081104"/>
    <lineage>
        <taxon>Eukaryota</taxon>
        <taxon>Fungi</taxon>
        <taxon>Dikarya</taxon>
        <taxon>Ascomycota</taxon>
        <taxon>Pezizomycotina</taxon>
        <taxon>Sordariomycetes</taxon>
        <taxon>Hypocreomycetidae</taxon>
        <taxon>Hypocreales</taxon>
        <taxon>Cordycipitaceae</taxon>
        <taxon>Cordyceps</taxon>
    </lineage>
</organism>
<dbReference type="InterPro" id="IPR044492">
    <property type="entry name" value="P_typ_ATPase_HD_dom"/>
</dbReference>
<evidence type="ECO:0000256" key="15">
    <source>
        <dbReference type="ARBA" id="ARBA00038148"/>
    </source>
</evidence>
<evidence type="ECO:0000256" key="5">
    <source>
        <dbReference type="ARBA" id="ARBA00022692"/>
    </source>
</evidence>
<keyword evidence="4 18" id="KW-0109">Calcium transport</keyword>
<feature type="transmembrane region" description="Helical" evidence="18">
    <location>
        <begin position="399"/>
        <end position="423"/>
    </location>
</feature>
<proteinExistence type="inferred from homology"/>
<dbReference type="SFLD" id="SFLDF00027">
    <property type="entry name" value="p-type_atpase"/>
    <property type="match status" value="1"/>
</dbReference>
<comment type="caution">
    <text evidence="18">Lacks conserved residue(s) required for the propagation of feature annotation.</text>
</comment>
<evidence type="ECO:0000256" key="11">
    <source>
        <dbReference type="ARBA" id="ARBA00022967"/>
    </source>
</evidence>
<keyword evidence="11" id="KW-1278">Translocase</keyword>
<keyword evidence="9 18" id="KW-0067">ATP-binding</keyword>
<dbReference type="FunFam" id="3.40.50.1000:FF:000018">
    <property type="entry name" value="Calcium-transporting ATPase"/>
    <property type="match status" value="1"/>
</dbReference>
<evidence type="ECO:0000256" key="4">
    <source>
        <dbReference type="ARBA" id="ARBA00022568"/>
    </source>
</evidence>
<comment type="subcellular location">
    <subcellularLocation>
        <location evidence="18">Membrane</location>
        <topology evidence="18">Multi-pass membrane protein</topology>
    </subcellularLocation>
    <subcellularLocation>
        <location evidence="1">Vacuole membrane</location>
        <topology evidence="1">Multi-pass membrane protein</topology>
    </subcellularLocation>
</comment>
<evidence type="ECO:0000259" key="20">
    <source>
        <dbReference type="Pfam" id="PF00122"/>
    </source>
</evidence>
<dbReference type="InterPro" id="IPR023299">
    <property type="entry name" value="ATPase_P-typ_cyto_dom_N"/>
</dbReference>
<feature type="transmembrane region" description="Helical" evidence="18">
    <location>
        <begin position="1057"/>
        <end position="1077"/>
    </location>
</feature>
<dbReference type="RefSeq" id="XP_018707775.1">
    <property type="nucleotide sequence ID" value="XM_018845009.1"/>
</dbReference>
<feature type="domain" description="Cation-transporting P-type ATPase C-terminal" evidence="21">
    <location>
        <begin position="905"/>
        <end position="1079"/>
    </location>
</feature>
<evidence type="ECO:0000256" key="10">
    <source>
        <dbReference type="ARBA" id="ARBA00022842"/>
    </source>
</evidence>
<dbReference type="InterPro" id="IPR023298">
    <property type="entry name" value="ATPase_P-typ_TM_dom_sf"/>
</dbReference>
<feature type="transmembrane region" description="Helical" evidence="18">
    <location>
        <begin position="1025"/>
        <end position="1045"/>
    </location>
</feature>
<keyword evidence="13 18" id="KW-0406">Ion transport</keyword>
<evidence type="ECO:0000256" key="16">
    <source>
        <dbReference type="ARBA" id="ARBA00048694"/>
    </source>
</evidence>
<keyword evidence="2 18" id="KW-0813">Transport</keyword>
<protein>
    <recommendedName>
        <fullName evidence="18">Calcium-transporting ATPase</fullName>
        <ecNumber evidence="18">7.2.2.10</ecNumber>
    </recommendedName>
</protein>
<gene>
    <name evidence="23" type="ORF">ISF_01402</name>
</gene>
<dbReference type="SUPFAM" id="SSF81665">
    <property type="entry name" value="Calcium ATPase, transmembrane domain M"/>
    <property type="match status" value="1"/>
</dbReference>
<dbReference type="NCBIfam" id="TIGR01517">
    <property type="entry name" value="ATPase-IIB_Ca"/>
    <property type="match status" value="1"/>
</dbReference>
<keyword evidence="7 18" id="KW-0547">Nucleotide-binding</keyword>
<evidence type="ECO:0000259" key="21">
    <source>
        <dbReference type="Pfam" id="PF00689"/>
    </source>
</evidence>
<evidence type="ECO:0000256" key="18">
    <source>
        <dbReference type="RuleBase" id="RU361146"/>
    </source>
</evidence>
<evidence type="ECO:0000259" key="22">
    <source>
        <dbReference type="Pfam" id="PF00690"/>
    </source>
</evidence>
<feature type="transmembrane region" description="Helical" evidence="18">
    <location>
        <begin position="234"/>
        <end position="253"/>
    </location>
</feature>
<dbReference type="GO" id="GO:0046872">
    <property type="term" value="F:metal ion binding"/>
    <property type="evidence" value="ECO:0007669"/>
    <property type="project" value="UniProtKB-KW"/>
</dbReference>
<dbReference type="GO" id="GO:0005774">
    <property type="term" value="C:vacuolar membrane"/>
    <property type="evidence" value="ECO:0007669"/>
    <property type="project" value="UniProtKB-SubCell"/>
</dbReference>
<evidence type="ECO:0000256" key="6">
    <source>
        <dbReference type="ARBA" id="ARBA00022723"/>
    </source>
</evidence>
<dbReference type="SFLD" id="SFLDG00002">
    <property type="entry name" value="C1.7:_P-type_atpase_like"/>
    <property type="match status" value="1"/>
</dbReference>
<keyword evidence="14 18" id="KW-0472">Membrane</keyword>
<evidence type="ECO:0000256" key="2">
    <source>
        <dbReference type="ARBA" id="ARBA00022448"/>
    </source>
</evidence>
<dbReference type="InterPro" id="IPR018303">
    <property type="entry name" value="ATPase_P-typ_P_site"/>
</dbReference>
<dbReference type="GO" id="GO:0016887">
    <property type="term" value="F:ATP hydrolysis activity"/>
    <property type="evidence" value="ECO:0007669"/>
    <property type="project" value="InterPro"/>
</dbReference>
<dbReference type="InterPro" id="IPR004014">
    <property type="entry name" value="ATPase_P-typ_cation-transptr_N"/>
</dbReference>
<feature type="transmembrane region" description="Helical" evidence="18">
    <location>
        <begin position="443"/>
        <end position="470"/>
    </location>
</feature>
<dbReference type="Gene3D" id="1.20.1110.10">
    <property type="entry name" value="Calcium-transporting ATPase, transmembrane domain"/>
    <property type="match status" value="1"/>
</dbReference>
<dbReference type="InterPro" id="IPR006068">
    <property type="entry name" value="ATPase_P-typ_cation-transptr_C"/>
</dbReference>
<dbReference type="SFLD" id="SFLDS00003">
    <property type="entry name" value="Haloacid_Dehalogenase"/>
    <property type="match status" value="1"/>
</dbReference>
<comment type="caution">
    <text evidence="23">The sequence shown here is derived from an EMBL/GenBank/DDBJ whole genome shotgun (WGS) entry which is preliminary data.</text>
</comment>
<feature type="region of interest" description="Disordered" evidence="19">
    <location>
        <begin position="1"/>
        <end position="34"/>
    </location>
</feature>
<evidence type="ECO:0000313" key="24">
    <source>
        <dbReference type="Proteomes" id="UP000076744"/>
    </source>
</evidence>
<dbReference type="InterPro" id="IPR008250">
    <property type="entry name" value="ATPase_P-typ_transduc_dom_A_sf"/>
</dbReference>
<feature type="transmembrane region" description="Helical" evidence="18">
    <location>
        <begin position="877"/>
        <end position="898"/>
    </location>
</feature>
<comment type="function">
    <text evidence="17">This magnesium-dependent enzyme catalyzes the hydrolysis of ATP coupled with the transport of calcium. Transports the calcium to the vacuole and participates in the control of the cytosolic free calcium.</text>
</comment>
<evidence type="ECO:0000256" key="1">
    <source>
        <dbReference type="ARBA" id="ARBA00004128"/>
    </source>
</evidence>
<evidence type="ECO:0000256" key="14">
    <source>
        <dbReference type="ARBA" id="ARBA00023136"/>
    </source>
</evidence>
<feature type="compositionally biased region" description="Low complexity" evidence="19">
    <location>
        <begin position="15"/>
        <end position="33"/>
    </location>
</feature>
<feature type="domain" description="Cation-transporting P-type ATPase N-terminal" evidence="22">
    <location>
        <begin position="167"/>
        <end position="208"/>
    </location>
</feature>
<feature type="transmembrane region" description="Helical" evidence="18">
    <location>
        <begin position="197"/>
        <end position="214"/>
    </location>
</feature>
<dbReference type="Pfam" id="PF00122">
    <property type="entry name" value="E1-E2_ATPase"/>
    <property type="match status" value="1"/>
</dbReference>
<evidence type="ECO:0000313" key="23">
    <source>
        <dbReference type="EMBL" id="OAA72329.1"/>
    </source>
</evidence>
<dbReference type="Gene3D" id="2.70.150.10">
    <property type="entry name" value="Calcium-transporting ATPase, cytoplasmic transduction domain A"/>
    <property type="match status" value="1"/>
</dbReference>
<keyword evidence="24" id="KW-1185">Reference proteome</keyword>
<dbReference type="GO" id="GO:0005886">
    <property type="term" value="C:plasma membrane"/>
    <property type="evidence" value="ECO:0007669"/>
    <property type="project" value="TreeGrafter"/>
</dbReference>
<dbReference type="Gene3D" id="3.40.1110.10">
    <property type="entry name" value="Calcium-transporting ATPase, cytoplasmic domain N"/>
    <property type="match status" value="1"/>
</dbReference>
<dbReference type="EMBL" id="AZHB01000002">
    <property type="protein sequence ID" value="OAA72329.1"/>
    <property type="molecule type" value="Genomic_DNA"/>
</dbReference>
<evidence type="ECO:0000256" key="17">
    <source>
        <dbReference type="ARBA" id="ARBA00059328"/>
    </source>
</evidence>
<dbReference type="PROSITE" id="PS00154">
    <property type="entry name" value="ATPASE_E1_E2"/>
    <property type="match status" value="1"/>
</dbReference>
<dbReference type="PANTHER" id="PTHR24093">
    <property type="entry name" value="CATION TRANSPORTING ATPASE"/>
    <property type="match status" value="1"/>
</dbReference>
<keyword evidence="3" id="KW-0926">Vacuole</keyword>
<keyword evidence="8 18" id="KW-0106">Calcium</keyword>
<accession>A0A162MXS6</accession>
<evidence type="ECO:0000256" key="8">
    <source>
        <dbReference type="ARBA" id="ARBA00022837"/>
    </source>
</evidence>
<dbReference type="FunFam" id="1.20.1110.10:FF:000039">
    <property type="entry name" value="Calcium-transporting ATPase"/>
    <property type="match status" value="1"/>
</dbReference>
<feature type="region of interest" description="Disordered" evidence="19">
    <location>
        <begin position="66"/>
        <end position="91"/>
    </location>
</feature>
<evidence type="ECO:0000256" key="12">
    <source>
        <dbReference type="ARBA" id="ARBA00022989"/>
    </source>
</evidence>
<dbReference type="InterPro" id="IPR036412">
    <property type="entry name" value="HAD-like_sf"/>
</dbReference>
<dbReference type="PANTHER" id="PTHR24093:SF346">
    <property type="entry name" value="CALCIUM-TRANSPORTING ATPASE"/>
    <property type="match status" value="1"/>
</dbReference>
<dbReference type="NCBIfam" id="TIGR01494">
    <property type="entry name" value="ATPase_P-type"/>
    <property type="match status" value="2"/>
</dbReference>